<name>A0A2K2UDI2_9ACTN</name>
<evidence type="ECO:0008006" key="4">
    <source>
        <dbReference type="Google" id="ProtNLM"/>
    </source>
</evidence>
<feature type="transmembrane region" description="Helical" evidence="1">
    <location>
        <begin position="59"/>
        <end position="78"/>
    </location>
</feature>
<protein>
    <recommendedName>
        <fullName evidence="4">DUF3784 domain-containing protein</fullName>
    </recommendedName>
</protein>
<dbReference type="EMBL" id="PPEK01000002">
    <property type="protein sequence ID" value="PNV68386.1"/>
    <property type="molecule type" value="Genomic_DNA"/>
</dbReference>
<accession>A0A2K2UDI2</accession>
<proteinExistence type="predicted"/>
<sequence length="160" mass="16940">MDGYGKLIVGCVILIPLIALTLLASWKNWHGRWLALADFTYIPGEGSESLHRRKGKRAALFNLVLVSVLVGMLGSSTLSAVEGLPVNAELWTATMIVVLAGGTLWIGAASRRDAQAVARTSATGAPGHAEEYRLDARHVVVLAIVVIAIPIVEIGSSFIA</sequence>
<comment type="caution">
    <text evidence="2">The sequence shown here is derived from an EMBL/GenBank/DDBJ whole genome shotgun (WGS) entry which is preliminary data.</text>
</comment>
<reference evidence="3" key="1">
    <citation type="submission" date="2018-01" db="EMBL/GenBank/DDBJ databases">
        <title>Rubneribacter badeniensis gen. nov., sp. nov., and Colonibacter rubneri, gen. nov., sp. nov., WGS of new members of the Eggerthellaceae.</title>
        <authorList>
            <person name="Danylec N."/>
            <person name="Stoll D.A."/>
            <person name="Doetsch A."/>
            <person name="Kulling S.E."/>
            <person name="Huch M."/>
        </authorList>
    </citation>
    <scope>NUCLEOTIDE SEQUENCE [LARGE SCALE GENOMIC DNA]</scope>
    <source>
        <strain evidence="3">ResAG-96</strain>
    </source>
</reference>
<feature type="transmembrane region" description="Helical" evidence="1">
    <location>
        <begin position="139"/>
        <end position="159"/>
    </location>
</feature>
<keyword evidence="1" id="KW-0812">Transmembrane</keyword>
<keyword evidence="1" id="KW-0472">Membrane</keyword>
<keyword evidence="3" id="KW-1185">Reference proteome</keyword>
<feature type="transmembrane region" description="Helical" evidence="1">
    <location>
        <begin position="90"/>
        <end position="109"/>
    </location>
</feature>
<dbReference type="OrthoDB" id="3177710at2"/>
<gene>
    <name evidence="2" type="ORF">C2L71_03840</name>
</gene>
<evidence type="ECO:0000313" key="2">
    <source>
        <dbReference type="EMBL" id="PNV68386.1"/>
    </source>
</evidence>
<dbReference type="AlphaFoldDB" id="A0A2K2UDI2"/>
<organism evidence="2 3">
    <name type="scientific">Enteroscipio rubneri</name>
    <dbReference type="NCBI Taxonomy" id="2070686"/>
    <lineage>
        <taxon>Bacteria</taxon>
        <taxon>Bacillati</taxon>
        <taxon>Actinomycetota</taxon>
        <taxon>Coriobacteriia</taxon>
        <taxon>Eggerthellales</taxon>
        <taxon>Eggerthellaceae</taxon>
        <taxon>Enteroscipio</taxon>
    </lineage>
</organism>
<evidence type="ECO:0000256" key="1">
    <source>
        <dbReference type="SAM" id="Phobius"/>
    </source>
</evidence>
<dbReference type="RefSeq" id="WP_103264454.1">
    <property type="nucleotide sequence ID" value="NZ_CABMLE010000002.1"/>
</dbReference>
<evidence type="ECO:0000313" key="3">
    <source>
        <dbReference type="Proteomes" id="UP000236197"/>
    </source>
</evidence>
<feature type="transmembrane region" description="Helical" evidence="1">
    <location>
        <begin position="6"/>
        <end position="26"/>
    </location>
</feature>
<dbReference type="Proteomes" id="UP000236197">
    <property type="component" value="Unassembled WGS sequence"/>
</dbReference>
<keyword evidence="1" id="KW-1133">Transmembrane helix</keyword>